<dbReference type="EMBL" id="BAAABV010000023">
    <property type="protein sequence ID" value="GAA0308775.1"/>
    <property type="molecule type" value="Genomic_DNA"/>
</dbReference>
<dbReference type="Proteomes" id="UP001501867">
    <property type="component" value="Unassembled WGS sequence"/>
</dbReference>
<reference evidence="3 4" key="1">
    <citation type="journal article" date="2019" name="Int. J. Syst. Evol. Microbiol.">
        <title>The Global Catalogue of Microorganisms (GCM) 10K type strain sequencing project: providing services to taxonomists for standard genome sequencing and annotation.</title>
        <authorList>
            <consortium name="The Broad Institute Genomics Platform"/>
            <consortium name="The Broad Institute Genome Sequencing Center for Infectious Disease"/>
            <person name="Wu L."/>
            <person name="Ma J."/>
        </authorList>
    </citation>
    <scope>NUCLEOTIDE SEQUENCE [LARGE SCALE GENOMIC DNA]</scope>
    <source>
        <strain evidence="3 4">JCM 4505</strain>
    </source>
</reference>
<dbReference type="InterPro" id="IPR025164">
    <property type="entry name" value="Toastrack_DUF4097"/>
</dbReference>
<sequence>MARGGRELRRGEAGGRAGVGLAPPRIGMPAPARSGAGLGRLVGMAPHTTSTRLAVTALGAALLLSGCALTGVGPVQTADADATVSEAVTAVELKDVRSGDVEVVPGSGPGVAVRRVVHYRGAAVPTPGQRVSGGVLTFSDGCEDDCWIDYRLEVPAAARVRVEGSSGDITVRGVAGADLTSSSGDVRAEAITGPVKVRTSSGRITATGLEGAEAEFRASSGEVGAEFAKPPASVSVTTSSGDVGLKAPQGPYRVSTDTSAGTRRISLNDSPGARSVITVRTSTGDITVGAS</sequence>
<evidence type="ECO:0000259" key="2">
    <source>
        <dbReference type="Pfam" id="PF13349"/>
    </source>
</evidence>
<protein>
    <recommendedName>
        <fullName evidence="2">DUF4097 domain-containing protein</fullName>
    </recommendedName>
</protein>
<evidence type="ECO:0000256" key="1">
    <source>
        <dbReference type="SAM" id="MobiDB-lite"/>
    </source>
</evidence>
<organism evidence="3 4">
    <name type="scientific">Streptomyces polychromogenes</name>
    <dbReference type="NCBI Taxonomy" id="67342"/>
    <lineage>
        <taxon>Bacteria</taxon>
        <taxon>Bacillati</taxon>
        <taxon>Actinomycetota</taxon>
        <taxon>Actinomycetes</taxon>
        <taxon>Kitasatosporales</taxon>
        <taxon>Streptomycetaceae</taxon>
        <taxon>Streptomyces</taxon>
    </lineage>
</organism>
<name>A0ABN0VKH8_9ACTN</name>
<evidence type="ECO:0000313" key="4">
    <source>
        <dbReference type="Proteomes" id="UP001501867"/>
    </source>
</evidence>
<feature type="compositionally biased region" description="Basic and acidic residues" evidence="1">
    <location>
        <begin position="1"/>
        <end position="13"/>
    </location>
</feature>
<evidence type="ECO:0000313" key="3">
    <source>
        <dbReference type="EMBL" id="GAA0308775.1"/>
    </source>
</evidence>
<proteinExistence type="predicted"/>
<gene>
    <name evidence="3" type="ORF">GCM10010302_54390</name>
</gene>
<feature type="domain" description="DUF4097" evidence="2">
    <location>
        <begin position="156"/>
        <end position="288"/>
    </location>
</feature>
<comment type="caution">
    <text evidence="3">The sequence shown here is derived from an EMBL/GenBank/DDBJ whole genome shotgun (WGS) entry which is preliminary data.</text>
</comment>
<accession>A0ABN0VKH8</accession>
<feature type="region of interest" description="Disordered" evidence="1">
    <location>
        <begin position="232"/>
        <end position="260"/>
    </location>
</feature>
<dbReference type="Pfam" id="PF13349">
    <property type="entry name" value="DUF4097"/>
    <property type="match status" value="1"/>
</dbReference>
<feature type="region of interest" description="Disordered" evidence="1">
    <location>
        <begin position="1"/>
        <end position="30"/>
    </location>
</feature>
<keyword evidence="4" id="KW-1185">Reference proteome</keyword>